<evidence type="ECO:0000313" key="2">
    <source>
        <dbReference type="Proteomes" id="UP000184079"/>
    </source>
</evidence>
<proteinExistence type="predicted"/>
<accession>A0A1M5X9Q5</accession>
<evidence type="ECO:0000313" key="1">
    <source>
        <dbReference type="EMBL" id="SHH96264.1"/>
    </source>
</evidence>
<dbReference type="AlphaFoldDB" id="A0A1M5X9Q5"/>
<dbReference type="EMBL" id="FQXD01000023">
    <property type="protein sequence ID" value="SHH96264.1"/>
    <property type="molecule type" value="Genomic_DNA"/>
</dbReference>
<name>A0A1M5X9Q5_9BACI</name>
<gene>
    <name evidence="1" type="ORF">SAMN05421807_12316</name>
</gene>
<protein>
    <submittedName>
        <fullName evidence="1">Uncharacterized protein</fullName>
    </submittedName>
</protein>
<sequence length="42" mass="5182">MGYIRRRNELPHEIDMAAEPLEYETKWEFILFLRKNGCRKIN</sequence>
<keyword evidence="2" id="KW-1185">Reference proteome</keyword>
<organism evidence="1 2">
    <name type="scientific">Virgibacillus chiguensis</name>
    <dbReference type="NCBI Taxonomy" id="411959"/>
    <lineage>
        <taxon>Bacteria</taxon>
        <taxon>Bacillati</taxon>
        <taxon>Bacillota</taxon>
        <taxon>Bacilli</taxon>
        <taxon>Bacillales</taxon>
        <taxon>Bacillaceae</taxon>
        <taxon>Virgibacillus</taxon>
    </lineage>
</organism>
<dbReference type="Proteomes" id="UP000184079">
    <property type="component" value="Unassembled WGS sequence"/>
</dbReference>
<reference evidence="2" key="1">
    <citation type="submission" date="2016-11" db="EMBL/GenBank/DDBJ databases">
        <authorList>
            <person name="Varghese N."/>
            <person name="Submissions S."/>
        </authorList>
    </citation>
    <scope>NUCLEOTIDE SEQUENCE [LARGE SCALE GENOMIC DNA]</scope>
    <source>
        <strain evidence="2">CGMCC 1.6496</strain>
    </source>
</reference>